<comment type="pathway">
    <text evidence="1">Carbohydrate degradation; glycolysis; pyruvate from D-glyceraldehyde 3-phosphate: step 4/5.</text>
</comment>
<keyword evidence="5 8" id="KW-0802">TPR repeat</keyword>
<evidence type="ECO:0000256" key="1">
    <source>
        <dbReference type="ARBA" id="ARBA00005031"/>
    </source>
</evidence>
<evidence type="ECO:0000256" key="7">
    <source>
        <dbReference type="ARBA" id="ARBA00023239"/>
    </source>
</evidence>
<proteinExistence type="inferred from homology"/>
<dbReference type="GO" id="GO:0006383">
    <property type="term" value="P:transcription by RNA polymerase III"/>
    <property type="evidence" value="ECO:0007669"/>
    <property type="project" value="InterPro"/>
</dbReference>
<dbReference type="GO" id="GO:0004634">
    <property type="term" value="F:phosphopyruvate hydratase activity"/>
    <property type="evidence" value="ECO:0007669"/>
    <property type="project" value="UniProtKB-EC"/>
</dbReference>
<dbReference type="GO" id="GO:0006096">
    <property type="term" value="P:glycolytic process"/>
    <property type="evidence" value="ECO:0007669"/>
    <property type="project" value="UniProtKB-KW"/>
</dbReference>
<dbReference type="SUPFAM" id="SSF48452">
    <property type="entry name" value="TPR-like"/>
    <property type="match status" value="1"/>
</dbReference>
<keyword evidence="4" id="KW-0677">Repeat</keyword>
<organism evidence="10 11">
    <name type="scientific">Crotalaria pallida</name>
    <name type="common">Smooth rattlebox</name>
    <name type="synonym">Crotalaria striata</name>
    <dbReference type="NCBI Taxonomy" id="3830"/>
    <lineage>
        <taxon>Eukaryota</taxon>
        <taxon>Viridiplantae</taxon>
        <taxon>Streptophyta</taxon>
        <taxon>Embryophyta</taxon>
        <taxon>Tracheophyta</taxon>
        <taxon>Spermatophyta</taxon>
        <taxon>Magnoliopsida</taxon>
        <taxon>eudicotyledons</taxon>
        <taxon>Gunneridae</taxon>
        <taxon>Pentapetalae</taxon>
        <taxon>rosids</taxon>
        <taxon>fabids</taxon>
        <taxon>Fabales</taxon>
        <taxon>Fabaceae</taxon>
        <taxon>Papilionoideae</taxon>
        <taxon>50 kb inversion clade</taxon>
        <taxon>genistoids sensu lato</taxon>
        <taxon>core genistoids</taxon>
        <taxon>Crotalarieae</taxon>
        <taxon>Crotalaria</taxon>
    </lineage>
</organism>
<accession>A0AAN9IJI7</accession>
<dbReference type="InterPro" id="IPR020810">
    <property type="entry name" value="Enolase_C"/>
</dbReference>
<dbReference type="Pfam" id="PF07719">
    <property type="entry name" value="TPR_2"/>
    <property type="match status" value="1"/>
</dbReference>
<evidence type="ECO:0000256" key="5">
    <source>
        <dbReference type="ARBA" id="ARBA00022803"/>
    </source>
</evidence>
<dbReference type="Gene3D" id="1.25.40.10">
    <property type="entry name" value="Tetratricopeptide repeat domain"/>
    <property type="match status" value="1"/>
</dbReference>
<dbReference type="InterPro" id="IPR039340">
    <property type="entry name" value="Tfc4/TFIIIC-102/Sfc4"/>
</dbReference>
<reference evidence="10 11" key="1">
    <citation type="submission" date="2024-01" db="EMBL/GenBank/DDBJ databases">
        <title>The genomes of 5 underutilized Papilionoideae crops provide insights into root nodulation and disease resistanc.</title>
        <authorList>
            <person name="Yuan L."/>
        </authorList>
    </citation>
    <scope>NUCLEOTIDE SEQUENCE [LARGE SCALE GENOMIC DNA]</scope>
    <source>
        <strain evidence="10">ZHUSHIDOU_FW_LH</strain>
        <tissue evidence="10">Leaf</tissue>
    </source>
</reference>
<dbReference type="GO" id="GO:0000127">
    <property type="term" value="C:transcription factor TFIIIC complex"/>
    <property type="evidence" value="ECO:0007669"/>
    <property type="project" value="TreeGrafter"/>
</dbReference>
<evidence type="ECO:0000313" key="11">
    <source>
        <dbReference type="Proteomes" id="UP001372338"/>
    </source>
</evidence>
<evidence type="ECO:0000256" key="3">
    <source>
        <dbReference type="ARBA" id="ARBA00012058"/>
    </source>
</evidence>
<comment type="similarity">
    <text evidence="2">Belongs to the enolase family.</text>
</comment>
<keyword evidence="11" id="KW-1185">Reference proteome</keyword>
<dbReference type="InterPro" id="IPR013105">
    <property type="entry name" value="TPR_2"/>
</dbReference>
<dbReference type="InterPro" id="IPR019734">
    <property type="entry name" value="TPR_rpt"/>
</dbReference>
<protein>
    <recommendedName>
        <fullName evidence="3">phosphopyruvate hydratase</fullName>
        <ecNumber evidence="3">4.2.1.11</ecNumber>
    </recommendedName>
</protein>
<feature type="repeat" description="TPR" evidence="8">
    <location>
        <begin position="18"/>
        <end position="51"/>
    </location>
</feature>
<keyword evidence="7" id="KW-0456">Lyase</keyword>
<dbReference type="SMART" id="SM00028">
    <property type="entry name" value="TPR"/>
    <property type="match status" value="2"/>
</dbReference>
<evidence type="ECO:0000256" key="4">
    <source>
        <dbReference type="ARBA" id="ARBA00022737"/>
    </source>
</evidence>
<evidence type="ECO:0000313" key="10">
    <source>
        <dbReference type="EMBL" id="KAK7281527.1"/>
    </source>
</evidence>
<dbReference type="InterPro" id="IPR036849">
    <property type="entry name" value="Enolase-like_C_sf"/>
</dbReference>
<evidence type="ECO:0000256" key="2">
    <source>
        <dbReference type="ARBA" id="ARBA00009604"/>
    </source>
</evidence>
<sequence>MVGVGMSMEAITAYPKNVTLRSHRALLYVELGDYQKAVVAYEQVHQLCPENIDAIKTTAKFYQRCRQKEFSDRSIRILEDYLKSQPNEVSVVDLLAALLMETKDHDQALQHFIEHAQVVESGKDLPLNLKIKVGICHVHLGNIERGGSVFNVLQIAWMKLWSFELLFVCMRKKVGHTDLVGNNPAIQEIMILPTGASRFEEALQMGFETCHYLKMAEFDHKAGYRHIDCAMVYDNEKEPRSCSRAMKAVGVVETTCEEIFELVMSMDGTRFE</sequence>
<name>A0AAN9IJI7_CROPI</name>
<dbReference type="Proteomes" id="UP001372338">
    <property type="component" value="Unassembled WGS sequence"/>
</dbReference>
<dbReference type="SUPFAM" id="SSF51604">
    <property type="entry name" value="Enolase C-terminal domain-like"/>
    <property type="match status" value="1"/>
</dbReference>
<dbReference type="EC" id="4.2.1.11" evidence="3"/>
<dbReference type="PROSITE" id="PS50005">
    <property type="entry name" value="TPR"/>
    <property type="match status" value="1"/>
</dbReference>
<dbReference type="InterPro" id="IPR011990">
    <property type="entry name" value="TPR-like_helical_dom_sf"/>
</dbReference>
<dbReference type="PANTHER" id="PTHR23082:SF0">
    <property type="entry name" value="GENERAL TRANSCRIPTION FACTOR 3C POLYPEPTIDE 3"/>
    <property type="match status" value="1"/>
</dbReference>
<dbReference type="EMBL" id="JAYWIO010000002">
    <property type="protein sequence ID" value="KAK7281527.1"/>
    <property type="molecule type" value="Genomic_DNA"/>
</dbReference>
<comment type="caution">
    <text evidence="10">The sequence shown here is derived from an EMBL/GenBank/DDBJ whole genome shotgun (WGS) entry which is preliminary data.</text>
</comment>
<evidence type="ECO:0000256" key="8">
    <source>
        <dbReference type="PROSITE-ProRule" id="PRU00339"/>
    </source>
</evidence>
<evidence type="ECO:0000259" key="9">
    <source>
        <dbReference type="Pfam" id="PF00113"/>
    </source>
</evidence>
<dbReference type="Gene3D" id="3.20.20.120">
    <property type="entry name" value="Enolase-like C-terminal domain"/>
    <property type="match status" value="1"/>
</dbReference>
<dbReference type="AlphaFoldDB" id="A0AAN9IJI7"/>
<dbReference type="Pfam" id="PF00113">
    <property type="entry name" value="Enolase_C"/>
    <property type="match status" value="1"/>
</dbReference>
<keyword evidence="6" id="KW-0324">Glycolysis</keyword>
<dbReference type="PANTHER" id="PTHR23082">
    <property type="entry name" value="TRANSCRIPTION INITIATION FACTOR IIIC TFIIIC , POLYPEPTIDE 3-RELATED"/>
    <property type="match status" value="1"/>
</dbReference>
<feature type="domain" description="Enolase C-terminal TIM barrel" evidence="9">
    <location>
        <begin position="180"/>
        <end position="216"/>
    </location>
</feature>
<evidence type="ECO:0000256" key="6">
    <source>
        <dbReference type="ARBA" id="ARBA00023152"/>
    </source>
</evidence>
<gene>
    <name evidence="10" type="ORF">RIF29_09605</name>
</gene>